<dbReference type="NCBIfam" id="TIGR03816">
    <property type="entry name" value="tadE_like_DECH"/>
    <property type="match status" value="1"/>
</dbReference>
<reference evidence="3 4" key="1">
    <citation type="journal article" date="2023" name="Microbiol. Spectr.">
        <title>Symbiosis of Carpenter Bees with Uncharacterized Lactic Acid Bacteria Showing NAD Auxotrophy.</title>
        <authorList>
            <person name="Kawasaki S."/>
            <person name="Ozawa K."/>
            <person name="Mori T."/>
            <person name="Yamamoto A."/>
            <person name="Ito M."/>
            <person name="Ohkuma M."/>
            <person name="Sakamoto M."/>
            <person name="Matsutani M."/>
        </authorList>
    </citation>
    <scope>NUCLEOTIDE SEQUENCE [LARGE SCALE GENOMIC DNA]</scope>
    <source>
        <strain evidence="3 4">KimH</strain>
    </source>
</reference>
<evidence type="ECO:0000313" key="4">
    <source>
        <dbReference type="Proteomes" id="UP001321748"/>
    </source>
</evidence>
<feature type="domain" description="Putative Flp pilus-assembly TadG-like N-terminal" evidence="2">
    <location>
        <begin position="21"/>
        <end position="68"/>
    </location>
</feature>
<dbReference type="EMBL" id="AP026800">
    <property type="protein sequence ID" value="BDR55346.1"/>
    <property type="molecule type" value="Genomic_DNA"/>
</dbReference>
<sequence>MSSRARTRLRLPAWLRKSDAGSGTMMGVMLVAVAAIGLAVVAITGNILVCQSRARTAADASALAAASAVDEGSPSACVQAATVASANKGELVSCTLIEQDVQVRVQVATQVPFAAQVTAQSRAGPQDCS</sequence>
<feature type="transmembrane region" description="Helical" evidence="1">
    <location>
        <begin position="20"/>
        <end position="43"/>
    </location>
</feature>
<dbReference type="Proteomes" id="UP001321748">
    <property type="component" value="Chromosome"/>
</dbReference>
<dbReference type="RefSeq" id="WP_317642840.1">
    <property type="nucleotide sequence ID" value="NZ_AP026800.1"/>
</dbReference>
<dbReference type="InterPro" id="IPR028087">
    <property type="entry name" value="Tad_N"/>
</dbReference>
<keyword evidence="1" id="KW-0812">Transmembrane</keyword>
<protein>
    <recommendedName>
        <fullName evidence="2">Putative Flp pilus-assembly TadG-like N-terminal domain-containing protein</fullName>
    </recommendedName>
</protein>
<proteinExistence type="predicted"/>
<name>A0ABM8BEI5_9BIFI</name>
<organism evidence="3 4">
    <name type="scientific">Bombiscardovia apis</name>
    <dbReference type="NCBI Taxonomy" id="2932182"/>
    <lineage>
        <taxon>Bacteria</taxon>
        <taxon>Bacillati</taxon>
        <taxon>Actinomycetota</taxon>
        <taxon>Actinomycetes</taxon>
        <taxon>Bifidobacteriales</taxon>
        <taxon>Bifidobacteriaceae</taxon>
        <taxon>Bombiscardovia</taxon>
    </lineage>
</organism>
<keyword evidence="4" id="KW-1185">Reference proteome</keyword>
<dbReference type="InterPro" id="IPR021202">
    <property type="entry name" value="Rv3654c-like"/>
</dbReference>
<evidence type="ECO:0000256" key="1">
    <source>
        <dbReference type="SAM" id="Phobius"/>
    </source>
</evidence>
<keyword evidence="1" id="KW-0472">Membrane</keyword>
<keyword evidence="1" id="KW-1133">Transmembrane helix</keyword>
<evidence type="ECO:0000259" key="2">
    <source>
        <dbReference type="Pfam" id="PF13400"/>
    </source>
</evidence>
<evidence type="ECO:0000313" key="3">
    <source>
        <dbReference type="EMBL" id="BDR55346.1"/>
    </source>
</evidence>
<accession>A0ABM8BEI5</accession>
<gene>
    <name evidence="3" type="ORF">KIMH_14570</name>
</gene>
<dbReference type="Pfam" id="PF13400">
    <property type="entry name" value="Tad"/>
    <property type="match status" value="1"/>
</dbReference>